<evidence type="ECO:0000313" key="2">
    <source>
        <dbReference type="EMBL" id="MBB5868214.1"/>
    </source>
</evidence>
<accession>A0A841BIX3</accession>
<keyword evidence="3" id="KW-1185">Reference proteome</keyword>
<evidence type="ECO:0000313" key="3">
    <source>
        <dbReference type="Proteomes" id="UP000587527"/>
    </source>
</evidence>
<keyword evidence="2" id="KW-0560">Oxidoreductase</keyword>
<dbReference type="GO" id="GO:0051213">
    <property type="term" value="F:dioxygenase activity"/>
    <property type="evidence" value="ECO:0007669"/>
    <property type="project" value="UniProtKB-KW"/>
</dbReference>
<protein>
    <submittedName>
        <fullName evidence="2">Catechol-2,3-dioxygenase</fullName>
    </submittedName>
</protein>
<dbReference type="Pfam" id="PF18029">
    <property type="entry name" value="Glyoxalase_6"/>
    <property type="match status" value="1"/>
</dbReference>
<feature type="domain" description="VOC" evidence="1">
    <location>
        <begin position="6"/>
        <end position="122"/>
    </location>
</feature>
<dbReference type="SUPFAM" id="SSF54593">
    <property type="entry name" value="Glyoxalase/Bleomycin resistance protein/Dihydroxybiphenyl dioxygenase"/>
    <property type="match status" value="1"/>
</dbReference>
<name>A0A841BIX3_9ACTN</name>
<reference evidence="2 3" key="1">
    <citation type="submission" date="2020-08" db="EMBL/GenBank/DDBJ databases">
        <title>Sequencing the genomes of 1000 actinobacteria strains.</title>
        <authorList>
            <person name="Klenk H.-P."/>
        </authorList>
    </citation>
    <scope>NUCLEOTIDE SEQUENCE [LARGE SCALE GENOMIC DNA]</scope>
    <source>
        <strain evidence="2 3">DSM 45362</strain>
    </source>
</reference>
<dbReference type="Proteomes" id="UP000587527">
    <property type="component" value="Unassembled WGS sequence"/>
</dbReference>
<dbReference type="PROSITE" id="PS51819">
    <property type="entry name" value="VOC"/>
    <property type="match status" value="1"/>
</dbReference>
<gene>
    <name evidence="2" type="ORF">F4553_001593</name>
</gene>
<dbReference type="InterPro" id="IPR037523">
    <property type="entry name" value="VOC_core"/>
</dbReference>
<dbReference type="PANTHER" id="PTHR35908:SF1">
    <property type="entry name" value="CONSERVED PROTEIN"/>
    <property type="match status" value="1"/>
</dbReference>
<dbReference type="EMBL" id="JACHMN010000002">
    <property type="protein sequence ID" value="MBB5868214.1"/>
    <property type="molecule type" value="Genomic_DNA"/>
</dbReference>
<keyword evidence="2" id="KW-0223">Dioxygenase</keyword>
<comment type="caution">
    <text evidence="2">The sequence shown here is derived from an EMBL/GenBank/DDBJ whole genome shotgun (WGS) entry which is preliminary data.</text>
</comment>
<dbReference type="InterPro" id="IPR041581">
    <property type="entry name" value="Glyoxalase_6"/>
</dbReference>
<dbReference type="RefSeq" id="WP_184833977.1">
    <property type="nucleotide sequence ID" value="NZ_JACHMN010000002.1"/>
</dbReference>
<organism evidence="2 3">
    <name type="scientific">Allocatelliglobosispora scoriae</name>
    <dbReference type="NCBI Taxonomy" id="643052"/>
    <lineage>
        <taxon>Bacteria</taxon>
        <taxon>Bacillati</taxon>
        <taxon>Actinomycetota</taxon>
        <taxon>Actinomycetes</taxon>
        <taxon>Micromonosporales</taxon>
        <taxon>Micromonosporaceae</taxon>
        <taxon>Allocatelliglobosispora</taxon>
    </lineage>
</organism>
<proteinExistence type="predicted"/>
<dbReference type="CDD" id="cd06587">
    <property type="entry name" value="VOC"/>
    <property type="match status" value="1"/>
</dbReference>
<evidence type="ECO:0000259" key="1">
    <source>
        <dbReference type="PROSITE" id="PS51819"/>
    </source>
</evidence>
<dbReference type="AlphaFoldDB" id="A0A841BIX3"/>
<dbReference type="InterPro" id="IPR029068">
    <property type="entry name" value="Glyas_Bleomycin-R_OHBP_Dase"/>
</dbReference>
<dbReference type="Gene3D" id="3.10.180.10">
    <property type="entry name" value="2,3-Dihydroxybiphenyl 1,2-Dioxygenase, domain 1"/>
    <property type="match status" value="1"/>
</dbReference>
<dbReference type="PANTHER" id="PTHR35908">
    <property type="entry name" value="HYPOTHETICAL FUSION PROTEIN"/>
    <property type="match status" value="1"/>
</dbReference>
<sequence length="122" mass="13175">MSAVAKLSGVALECREPAVLAEFYARLTGWAVVFTDPDWISIGADANAGFHLSFQRAPGHQPPSWPDPASSMQFHLHLRVENLDEAESMVLALGGTKLGHQPDPAHSRVFTDPAGHPFCLCV</sequence>